<comment type="similarity">
    <text evidence="2">Belongs to the PGA52 family.</text>
</comment>
<dbReference type="EC" id="3.2.1.39" evidence="3"/>
<evidence type="ECO:0000256" key="2">
    <source>
        <dbReference type="ARBA" id="ARBA00006055"/>
    </source>
</evidence>
<feature type="domain" description="Cell wall protein YJL171C/Tos1 C-terminal" evidence="8">
    <location>
        <begin position="179"/>
        <end position="390"/>
    </location>
</feature>
<keyword evidence="5" id="KW-0378">Hydrolase</keyword>
<dbReference type="InterPro" id="IPR018805">
    <property type="entry name" value="YJL171C/Tos1_C"/>
</dbReference>
<evidence type="ECO:0000313" key="11">
    <source>
        <dbReference type="Proteomes" id="UP000053317"/>
    </source>
</evidence>
<dbReference type="AlphaFoldDB" id="A0A0G2E011"/>
<evidence type="ECO:0000259" key="9">
    <source>
        <dbReference type="Pfam" id="PF10290"/>
    </source>
</evidence>
<dbReference type="EMBL" id="LCWF01000161">
    <property type="protein sequence ID" value="KKY16402.1"/>
    <property type="molecule type" value="Genomic_DNA"/>
</dbReference>
<keyword evidence="6" id="KW-0326">Glycosidase</keyword>
<dbReference type="OrthoDB" id="118256at2759"/>
<feature type="domain" description="Cell wall protein YJL171C/Tos1 N-terminal" evidence="9">
    <location>
        <begin position="3"/>
        <end position="43"/>
    </location>
</feature>
<name>A0A0G2E011_PHACM</name>
<evidence type="ECO:0000259" key="8">
    <source>
        <dbReference type="Pfam" id="PF10287"/>
    </source>
</evidence>
<comment type="catalytic activity">
    <reaction evidence="1">
        <text>Hydrolysis of (1-&gt;3)-beta-D-glucosidic linkages in (1-&gt;3)-beta-D-glucans.</text>
        <dbReference type="EC" id="3.2.1.39"/>
    </reaction>
</comment>
<dbReference type="Gene3D" id="2.60.120.200">
    <property type="match status" value="1"/>
</dbReference>
<protein>
    <recommendedName>
        <fullName evidence="3">glucan endo-1,3-beta-D-glucosidase</fullName>
        <ecNumber evidence="3">3.2.1.39</ecNumber>
    </recommendedName>
</protein>
<organism evidence="10 11">
    <name type="scientific">Phaeomoniella chlamydospora</name>
    <name type="common">Phaeoacremonium chlamydosporum</name>
    <dbReference type="NCBI Taxonomy" id="158046"/>
    <lineage>
        <taxon>Eukaryota</taxon>
        <taxon>Fungi</taxon>
        <taxon>Dikarya</taxon>
        <taxon>Ascomycota</taxon>
        <taxon>Pezizomycotina</taxon>
        <taxon>Eurotiomycetes</taxon>
        <taxon>Chaetothyriomycetidae</taxon>
        <taxon>Phaeomoniellales</taxon>
        <taxon>Phaeomoniellaceae</taxon>
        <taxon>Phaeomoniella</taxon>
    </lineage>
</organism>
<dbReference type="PANTHER" id="PTHR31737:SF2">
    <property type="entry name" value="PROTEIN TOS1"/>
    <property type="match status" value="1"/>
</dbReference>
<evidence type="ECO:0000256" key="3">
    <source>
        <dbReference type="ARBA" id="ARBA00012780"/>
    </source>
</evidence>
<evidence type="ECO:0000256" key="1">
    <source>
        <dbReference type="ARBA" id="ARBA00000382"/>
    </source>
</evidence>
<dbReference type="Pfam" id="PF10287">
    <property type="entry name" value="YJL171C_Tos1_C"/>
    <property type="match status" value="1"/>
</dbReference>
<keyword evidence="11" id="KW-1185">Reference proteome</keyword>
<proteinExistence type="inferred from homology"/>
<keyword evidence="4" id="KW-0732">Signal</keyword>
<gene>
    <name evidence="10" type="ORF">UCRPC4_g05911</name>
</gene>
<accession>A0A0G2E011</accession>
<dbReference type="InterPro" id="IPR018807">
    <property type="entry name" value="YJL171C/Tos1_N"/>
</dbReference>
<evidence type="ECO:0000256" key="4">
    <source>
        <dbReference type="ARBA" id="ARBA00022729"/>
    </source>
</evidence>
<dbReference type="GO" id="GO:0071555">
    <property type="term" value="P:cell wall organization"/>
    <property type="evidence" value="ECO:0007669"/>
    <property type="project" value="UniProtKB-KW"/>
</dbReference>
<dbReference type="GO" id="GO:0009277">
    <property type="term" value="C:fungal-type cell wall"/>
    <property type="evidence" value="ECO:0007669"/>
    <property type="project" value="TreeGrafter"/>
</dbReference>
<reference evidence="10 11" key="2">
    <citation type="submission" date="2015-05" db="EMBL/GenBank/DDBJ databases">
        <authorList>
            <person name="Morales-Cruz A."/>
            <person name="Amrine K.C."/>
            <person name="Cantu D."/>
        </authorList>
    </citation>
    <scope>NUCLEOTIDE SEQUENCE [LARGE SCALE GENOMIC DNA]</scope>
    <source>
        <strain evidence="10">UCRPC4</strain>
    </source>
</reference>
<reference evidence="10 11" key="1">
    <citation type="submission" date="2015-05" db="EMBL/GenBank/DDBJ databases">
        <title>Distinctive expansion of gene families associated with plant cell wall degradation and secondary metabolism in the genomes of grapevine trunk pathogens.</title>
        <authorList>
            <person name="Lawrence D.P."/>
            <person name="Travadon R."/>
            <person name="Rolshausen P.E."/>
            <person name="Baumgartner K."/>
        </authorList>
    </citation>
    <scope>NUCLEOTIDE SEQUENCE [LARGE SCALE GENOMIC DNA]</scope>
    <source>
        <strain evidence="10">UCRPC4</strain>
    </source>
</reference>
<evidence type="ECO:0000256" key="6">
    <source>
        <dbReference type="ARBA" id="ARBA00023295"/>
    </source>
</evidence>
<dbReference type="GO" id="GO:0042973">
    <property type="term" value="F:glucan endo-1,3-beta-D-glucosidase activity"/>
    <property type="evidence" value="ECO:0007669"/>
    <property type="project" value="UniProtKB-EC"/>
</dbReference>
<dbReference type="Proteomes" id="UP000053317">
    <property type="component" value="Unassembled WGS sequence"/>
</dbReference>
<sequence>MEQGECSSEAQVFNSSLGSIGSGNDLSWHFRGPLQLDQFAYYTLSSSTEKKRNLRPSFHERRHGHNVVYKRQVAREKVMEIEKRHIVEIQKRAVCDPVTVTFNGVAVSWLNLWNGYSNVPSSVCYHTATTTAKASTKASSATSTQPTTVVTNGRTTTITYTVVIGVGPAYIVHESNVDRKNSVGFAFLNHNGGQGSGVWDSEFGNSLSYASRDAERGSATPQIFDGHLEDGVELVVMSDKECGSDDFCGFSRPGTVAHQGFDNSEALFLMEFSMPITNKTGWNMDTPAIWILNAQIPRTLQYGKAECSCWSSGCGEMDIFEVLDAANTRMKSTWHGDDDSGGSSYWFKRPQTSRKAGVLFSESNEAVTIFYLPDDVDFSSDIDATAIVEWIGSAASDGTLFTL</sequence>
<keyword evidence="7" id="KW-0961">Cell wall biogenesis/degradation</keyword>
<evidence type="ECO:0000256" key="7">
    <source>
        <dbReference type="ARBA" id="ARBA00023316"/>
    </source>
</evidence>
<dbReference type="PANTHER" id="PTHR31737">
    <property type="entry name" value="PROTEIN TOS1"/>
    <property type="match status" value="1"/>
</dbReference>
<evidence type="ECO:0000313" key="10">
    <source>
        <dbReference type="EMBL" id="KKY16402.1"/>
    </source>
</evidence>
<evidence type="ECO:0000256" key="5">
    <source>
        <dbReference type="ARBA" id="ARBA00022801"/>
    </source>
</evidence>
<dbReference type="Pfam" id="PF10290">
    <property type="entry name" value="YJL171C_Tos1_N"/>
    <property type="match status" value="1"/>
</dbReference>
<comment type="caution">
    <text evidence="10">The sequence shown here is derived from an EMBL/GenBank/DDBJ whole genome shotgun (WGS) entry which is preliminary data.</text>
</comment>